<proteinExistence type="predicted"/>
<accession>X1VXG0</accession>
<sequence length="39" mass="4484">LIHTPLILTYILKKIIIKKNEGPPFININLKTLISTIVR</sequence>
<dbReference type="EMBL" id="BARW01041371">
    <property type="protein sequence ID" value="GAJ16370.1"/>
    <property type="molecule type" value="Genomic_DNA"/>
</dbReference>
<comment type="caution">
    <text evidence="1">The sequence shown here is derived from an EMBL/GenBank/DDBJ whole genome shotgun (WGS) entry which is preliminary data.</text>
</comment>
<feature type="non-terminal residue" evidence="1">
    <location>
        <position position="1"/>
    </location>
</feature>
<name>X1VXG0_9ZZZZ</name>
<protein>
    <submittedName>
        <fullName evidence="1">Uncharacterized protein</fullName>
    </submittedName>
</protein>
<reference evidence="1" key="1">
    <citation type="journal article" date="2014" name="Front. Microbiol.">
        <title>High frequency of phylogenetically diverse reductive dehalogenase-homologous genes in deep subseafloor sedimentary metagenomes.</title>
        <authorList>
            <person name="Kawai M."/>
            <person name="Futagami T."/>
            <person name="Toyoda A."/>
            <person name="Takaki Y."/>
            <person name="Nishi S."/>
            <person name="Hori S."/>
            <person name="Arai W."/>
            <person name="Tsubouchi T."/>
            <person name="Morono Y."/>
            <person name="Uchiyama I."/>
            <person name="Ito T."/>
            <person name="Fujiyama A."/>
            <person name="Inagaki F."/>
            <person name="Takami H."/>
        </authorList>
    </citation>
    <scope>NUCLEOTIDE SEQUENCE</scope>
    <source>
        <strain evidence="1">Expedition CK06-06</strain>
    </source>
</reference>
<organism evidence="1">
    <name type="scientific">marine sediment metagenome</name>
    <dbReference type="NCBI Taxonomy" id="412755"/>
    <lineage>
        <taxon>unclassified sequences</taxon>
        <taxon>metagenomes</taxon>
        <taxon>ecological metagenomes</taxon>
    </lineage>
</organism>
<evidence type="ECO:0000313" key="1">
    <source>
        <dbReference type="EMBL" id="GAJ16370.1"/>
    </source>
</evidence>
<dbReference type="AlphaFoldDB" id="X1VXG0"/>
<gene>
    <name evidence="1" type="ORF">S12H4_61993</name>
</gene>